<dbReference type="SUPFAM" id="SSF52777">
    <property type="entry name" value="CoA-dependent acyltransferases"/>
    <property type="match status" value="2"/>
</dbReference>
<dbReference type="Pfam" id="PF00668">
    <property type="entry name" value="Condensation"/>
    <property type="match status" value="1"/>
</dbReference>
<evidence type="ECO:0000313" key="2">
    <source>
        <dbReference type="EMBL" id="MEM0578420.1"/>
    </source>
</evidence>
<dbReference type="Gene3D" id="3.30.559.30">
    <property type="entry name" value="Nonribosomal peptide synthetase, condensation domain"/>
    <property type="match status" value="1"/>
</dbReference>
<sequence length="421" mass="48958">MKLPVSYHQQRMWFIDHFERDYLYEGGPVYHNIPLSLTIEKVVTTEEIYRAFTKLINRHDILRTSIIKEGDQIFQTIKAPQEIIIESLLTEQSDLKQNQEKLRKGFFNFENELLVKAFFERLENHTRILFVFHHAIVDRYSLGILKEDFLSFINRPEDSLGFTMQYKDFSEWEQAVDPYETEILVAHWRKRLTNIQVLYLPTDIERVAVHIYKAATSAFSFSKDRLQSFAAINGTTSQIVTLAVYKMALAKFSGLSDIVIGTLMDMRNHLTASTVGAIENLVVLQSVLEESTTLSDACTVVANTWQTADYNKGIPFDKLVVEINPKKDMSRTALFDVLYLYDQYDAVIEDQEEPFEYKNQGLGKYDFNLLVQEKETTFDFILTYNDLYFEPETIAIFLESMKNILETATVHKEELRGIALF</sequence>
<dbReference type="InterPro" id="IPR001242">
    <property type="entry name" value="Condensation_dom"/>
</dbReference>
<protein>
    <submittedName>
        <fullName evidence="2">Condensation domain-containing protein</fullName>
    </submittedName>
</protein>
<dbReference type="Proteomes" id="UP001468798">
    <property type="component" value="Unassembled WGS sequence"/>
</dbReference>
<organism evidence="2 3">
    <name type="scientific">Flavobacterium polysaccharolyticum</name>
    <dbReference type="NCBI Taxonomy" id="3133148"/>
    <lineage>
        <taxon>Bacteria</taxon>
        <taxon>Pseudomonadati</taxon>
        <taxon>Bacteroidota</taxon>
        <taxon>Flavobacteriia</taxon>
        <taxon>Flavobacteriales</taxon>
        <taxon>Flavobacteriaceae</taxon>
        <taxon>Flavobacterium</taxon>
    </lineage>
</organism>
<evidence type="ECO:0000259" key="1">
    <source>
        <dbReference type="Pfam" id="PF00668"/>
    </source>
</evidence>
<dbReference type="RefSeq" id="WP_342693238.1">
    <property type="nucleotide sequence ID" value="NZ_JBCGDP010000024.1"/>
</dbReference>
<comment type="caution">
    <text evidence="2">The sequence shown here is derived from an EMBL/GenBank/DDBJ whole genome shotgun (WGS) entry which is preliminary data.</text>
</comment>
<proteinExistence type="predicted"/>
<dbReference type="PANTHER" id="PTHR45527:SF1">
    <property type="entry name" value="FATTY ACID SYNTHASE"/>
    <property type="match status" value="1"/>
</dbReference>
<dbReference type="InterPro" id="IPR023213">
    <property type="entry name" value="CAT-like_dom_sf"/>
</dbReference>
<reference evidence="2 3" key="1">
    <citation type="submission" date="2024-03" db="EMBL/GenBank/DDBJ databases">
        <title>Two novel species of the genus Flavobacterium exhibiting potentially degradation of complex polysaccharides.</title>
        <authorList>
            <person name="Lian X."/>
        </authorList>
    </citation>
    <scope>NUCLEOTIDE SEQUENCE [LARGE SCALE GENOMIC DNA]</scope>
    <source>
        <strain evidence="2 3">N6</strain>
    </source>
</reference>
<name>A0ABU9NSX1_9FLAO</name>
<gene>
    <name evidence="2" type="ORF">WFZ86_18090</name>
</gene>
<evidence type="ECO:0000313" key="3">
    <source>
        <dbReference type="Proteomes" id="UP001468798"/>
    </source>
</evidence>
<feature type="domain" description="Condensation" evidence="1">
    <location>
        <begin position="3"/>
        <end position="412"/>
    </location>
</feature>
<keyword evidence="3" id="KW-1185">Reference proteome</keyword>
<dbReference type="EMBL" id="JBCGDP010000024">
    <property type="protein sequence ID" value="MEM0578420.1"/>
    <property type="molecule type" value="Genomic_DNA"/>
</dbReference>
<dbReference type="Gene3D" id="3.30.559.10">
    <property type="entry name" value="Chloramphenicol acetyltransferase-like domain"/>
    <property type="match status" value="1"/>
</dbReference>
<accession>A0ABU9NSX1</accession>
<dbReference type="PANTHER" id="PTHR45527">
    <property type="entry name" value="NONRIBOSOMAL PEPTIDE SYNTHETASE"/>
    <property type="match status" value="1"/>
</dbReference>